<sequence length="173" mass="19140">MMNYHTMQLLSTTIIVLRLASITSTRENINDLAAASPPSSMIKGAERGSVFIDITHVKNLHLLLEVALDALNKDADTVVGRGHNEYLGRCYEKNRFPSYPADASIVRLTMFGLPFLQLPPLKKALSEWLKRVVEVLDLGLTKKDGYATIAIPPGGAASWIENYDGDMRKILLT</sequence>
<name>S2J0A5_MUCC1</name>
<organism evidence="2 3">
    <name type="scientific">Mucor circinelloides f. circinelloides (strain 1006PhL)</name>
    <name type="common">Mucormycosis agent</name>
    <name type="synonym">Calyptromyces circinelloides</name>
    <dbReference type="NCBI Taxonomy" id="1220926"/>
    <lineage>
        <taxon>Eukaryota</taxon>
        <taxon>Fungi</taxon>
        <taxon>Fungi incertae sedis</taxon>
        <taxon>Mucoromycota</taxon>
        <taxon>Mucoromycotina</taxon>
        <taxon>Mucoromycetes</taxon>
        <taxon>Mucorales</taxon>
        <taxon>Mucorineae</taxon>
        <taxon>Mucoraceae</taxon>
        <taxon>Mucor</taxon>
    </lineage>
</organism>
<accession>S2J0A5</accession>
<feature type="signal peptide" evidence="1">
    <location>
        <begin position="1"/>
        <end position="25"/>
    </location>
</feature>
<dbReference type="OrthoDB" id="10535317at2759"/>
<keyword evidence="3" id="KW-1185">Reference proteome</keyword>
<keyword evidence="1" id="KW-0732">Signal</keyword>
<dbReference type="AlphaFoldDB" id="S2J0A5"/>
<protein>
    <submittedName>
        <fullName evidence="2">Uncharacterized protein</fullName>
    </submittedName>
</protein>
<feature type="chain" id="PRO_5004508846" evidence="1">
    <location>
        <begin position="26"/>
        <end position="173"/>
    </location>
</feature>
<reference evidence="3" key="1">
    <citation type="submission" date="2013-05" db="EMBL/GenBank/DDBJ databases">
        <title>The Genome sequence of Mucor circinelloides f. circinelloides 1006PhL.</title>
        <authorList>
            <consortium name="The Broad Institute Genomics Platform"/>
            <person name="Cuomo C."/>
            <person name="Earl A."/>
            <person name="Findley K."/>
            <person name="Lee S.C."/>
            <person name="Walker B."/>
            <person name="Young S."/>
            <person name="Zeng Q."/>
            <person name="Gargeya S."/>
            <person name="Fitzgerald M."/>
            <person name="Haas B."/>
            <person name="Abouelleil A."/>
            <person name="Allen A.W."/>
            <person name="Alvarado L."/>
            <person name="Arachchi H.M."/>
            <person name="Berlin A.M."/>
            <person name="Chapman S.B."/>
            <person name="Gainer-Dewar J."/>
            <person name="Goldberg J."/>
            <person name="Griggs A."/>
            <person name="Gujja S."/>
            <person name="Hansen M."/>
            <person name="Howarth C."/>
            <person name="Imamovic A."/>
            <person name="Ireland A."/>
            <person name="Larimer J."/>
            <person name="McCowan C."/>
            <person name="Murphy C."/>
            <person name="Pearson M."/>
            <person name="Poon T.W."/>
            <person name="Priest M."/>
            <person name="Roberts A."/>
            <person name="Saif S."/>
            <person name="Shea T."/>
            <person name="Sisk P."/>
            <person name="Sykes S."/>
            <person name="Wortman J."/>
            <person name="Nusbaum C."/>
            <person name="Birren B."/>
        </authorList>
    </citation>
    <scope>NUCLEOTIDE SEQUENCE [LARGE SCALE GENOMIC DNA]</scope>
    <source>
        <strain evidence="3">1006PhL</strain>
    </source>
</reference>
<dbReference type="Proteomes" id="UP000014254">
    <property type="component" value="Unassembled WGS sequence"/>
</dbReference>
<dbReference type="EMBL" id="KE124069">
    <property type="protein sequence ID" value="EPB83476.1"/>
    <property type="molecule type" value="Genomic_DNA"/>
</dbReference>
<gene>
    <name evidence="2" type="ORF">HMPREF1544_09751</name>
</gene>
<proteinExistence type="predicted"/>
<evidence type="ECO:0000313" key="2">
    <source>
        <dbReference type="EMBL" id="EPB83476.1"/>
    </source>
</evidence>
<dbReference type="InParanoid" id="S2J0A5"/>
<evidence type="ECO:0000313" key="3">
    <source>
        <dbReference type="Proteomes" id="UP000014254"/>
    </source>
</evidence>
<dbReference type="VEuPathDB" id="FungiDB:HMPREF1544_09751"/>
<evidence type="ECO:0000256" key="1">
    <source>
        <dbReference type="SAM" id="SignalP"/>
    </source>
</evidence>